<reference evidence="1 2" key="1">
    <citation type="submission" date="2011-11" db="EMBL/GenBank/DDBJ databases">
        <title>The Noncontiguous Finished genome of Desulfosporosinus youngiae DSM 17734.</title>
        <authorList>
            <consortium name="US DOE Joint Genome Institute (JGI-PGF)"/>
            <person name="Lucas S."/>
            <person name="Han J."/>
            <person name="Lapidus A."/>
            <person name="Cheng J.-F."/>
            <person name="Goodwin L."/>
            <person name="Pitluck S."/>
            <person name="Peters L."/>
            <person name="Ovchinnikova G."/>
            <person name="Lu M."/>
            <person name="Land M.L."/>
            <person name="Hauser L."/>
            <person name="Pester M."/>
            <person name="Spring S."/>
            <person name="Ollivier B."/>
            <person name="Rattei T."/>
            <person name="Klenk H.-P."/>
            <person name="Wagner M."/>
            <person name="Loy A."/>
            <person name="Woyke T.J."/>
        </authorList>
    </citation>
    <scope>NUCLEOTIDE SEQUENCE [LARGE SCALE GENOMIC DNA]</scope>
    <source>
        <strain evidence="1 2">DSM 17734</strain>
    </source>
</reference>
<protein>
    <submittedName>
        <fullName evidence="1">Uncharacterized protein</fullName>
    </submittedName>
</protein>
<organism evidence="1 2">
    <name type="scientific">Desulfosporosinus youngiae DSM 17734</name>
    <dbReference type="NCBI Taxonomy" id="768710"/>
    <lineage>
        <taxon>Bacteria</taxon>
        <taxon>Bacillati</taxon>
        <taxon>Bacillota</taxon>
        <taxon>Clostridia</taxon>
        <taxon>Eubacteriales</taxon>
        <taxon>Desulfitobacteriaceae</taxon>
        <taxon>Desulfosporosinus</taxon>
    </lineage>
</organism>
<dbReference type="STRING" id="768710.DesyoDRAFT_0398"/>
<dbReference type="EMBL" id="CM001441">
    <property type="protein sequence ID" value="EHQ87591.1"/>
    <property type="molecule type" value="Genomic_DNA"/>
</dbReference>
<name>H5Y1H8_9FIRM</name>
<dbReference type="Proteomes" id="UP000005104">
    <property type="component" value="Chromosome"/>
</dbReference>
<dbReference type="SUPFAM" id="SSF143631">
    <property type="entry name" value="ApbE-like"/>
    <property type="match status" value="1"/>
</dbReference>
<dbReference type="Gene3D" id="3.10.520.10">
    <property type="entry name" value="ApbE-like domains"/>
    <property type="match status" value="1"/>
</dbReference>
<accession>H5Y1H8</accession>
<dbReference type="RefSeq" id="WP_007778734.1">
    <property type="nucleotide sequence ID" value="NZ_CM001441.1"/>
</dbReference>
<sequence>MIEVLAEDRVFLDYGPMQIHLKADRFGQGMTTELQEAATYGIEMLKELAGVLPLAKDKRTLGYPHPENLPLPLRLMLEAVSVTKDQTLTPMAAVAGTFSDLLADWLVAKGATKVLINNGGDIAVRLLEKERTKIGLTPSIEAPSFTHVLSLEASHKIGGVATSGFGGRSFTQGIASSVTVLARTSRVADACATLIGNHCFVEDPGIIRVSAETLDPNTDIPGLPVTVGIEELRPETPSLAMNSGLLKVRELYNKGIIQGAVICIGSLVAMHPEGLCQAI</sequence>
<dbReference type="HOGENOM" id="CLU_076298_0_0_9"/>
<proteinExistence type="predicted"/>
<dbReference type="OrthoDB" id="9814719at2"/>
<evidence type="ECO:0000313" key="2">
    <source>
        <dbReference type="Proteomes" id="UP000005104"/>
    </source>
</evidence>
<dbReference type="eggNOG" id="COG2122">
    <property type="taxonomic scope" value="Bacteria"/>
</dbReference>
<gene>
    <name evidence="1" type="ORF">DesyoDRAFT_0398</name>
</gene>
<keyword evidence="2" id="KW-1185">Reference proteome</keyword>
<evidence type="ECO:0000313" key="1">
    <source>
        <dbReference type="EMBL" id="EHQ87591.1"/>
    </source>
</evidence>
<dbReference type="AlphaFoldDB" id="H5Y1H8"/>
<dbReference type="InterPro" id="IPR003374">
    <property type="entry name" value="ApbE-like_sf"/>
</dbReference>